<reference evidence="1 2" key="1">
    <citation type="submission" date="2019-09" db="EMBL/GenBank/DDBJ databases">
        <title>The hologenome of the rock-dwelling lichen Lasallia pustulata.</title>
        <authorList>
            <person name="Greshake Tzovaras B."/>
            <person name="Segers F."/>
            <person name="Bicker A."/>
            <person name="Dal Grande F."/>
            <person name="Otte J."/>
            <person name="Hankeln T."/>
            <person name="Schmitt I."/>
            <person name="Ebersberger I."/>
        </authorList>
    </citation>
    <scope>NUCLEOTIDE SEQUENCE [LARGE SCALE GENOMIC DNA]</scope>
    <source>
        <strain evidence="1">A1-1</strain>
    </source>
</reference>
<name>A0A5M8PRE6_9LECA</name>
<protein>
    <submittedName>
        <fullName evidence="1">Uncharacterized protein</fullName>
    </submittedName>
</protein>
<gene>
    <name evidence="1" type="ORF">FRX48_05458</name>
</gene>
<organism evidence="1 2">
    <name type="scientific">Lasallia pustulata</name>
    <dbReference type="NCBI Taxonomy" id="136370"/>
    <lineage>
        <taxon>Eukaryota</taxon>
        <taxon>Fungi</taxon>
        <taxon>Dikarya</taxon>
        <taxon>Ascomycota</taxon>
        <taxon>Pezizomycotina</taxon>
        <taxon>Lecanoromycetes</taxon>
        <taxon>OSLEUM clade</taxon>
        <taxon>Umbilicariomycetidae</taxon>
        <taxon>Umbilicariales</taxon>
        <taxon>Umbilicariaceae</taxon>
        <taxon>Lasallia</taxon>
    </lineage>
</organism>
<evidence type="ECO:0000313" key="1">
    <source>
        <dbReference type="EMBL" id="KAA6411146.1"/>
    </source>
</evidence>
<evidence type="ECO:0000313" key="2">
    <source>
        <dbReference type="Proteomes" id="UP000324767"/>
    </source>
</evidence>
<dbReference type="Proteomes" id="UP000324767">
    <property type="component" value="Unassembled WGS sequence"/>
</dbReference>
<sequence>MAKTSYLVVGAAVWQNEDMWCLWYVDHGRLQGVFNPDVKYLSVYPFREAKERSMDAEGSGTTADTSSFLRADCTFSGQTRPGASTVASHYPPRSNSRIVVQNALARVHIEETFP</sequence>
<dbReference type="AlphaFoldDB" id="A0A5M8PRE6"/>
<comment type="caution">
    <text evidence="1">The sequence shown here is derived from an EMBL/GenBank/DDBJ whole genome shotgun (WGS) entry which is preliminary data.</text>
</comment>
<proteinExistence type="predicted"/>
<accession>A0A5M8PRE6</accession>
<dbReference type="EMBL" id="VXIT01000008">
    <property type="protein sequence ID" value="KAA6411146.1"/>
    <property type="molecule type" value="Genomic_DNA"/>
</dbReference>